<dbReference type="RefSeq" id="WP_258211429.1">
    <property type="nucleotide sequence ID" value="NZ_JANQBD010000001.1"/>
</dbReference>
<dbReference type="EMBL" id="JANQBD010000001">
    <property type="protein sequence ID" value="MCR8629813.1"/>
    <property type="molecule type" value="Genomic_DNA"/>
</dbReference>
<keyword evidence="1" id="KW-1133">Transmembrane helix</keyword>
<keyword evidence="1" id="KW-0472">Membrane</keyword>
<dbReference type="InterPro" id="IPR040680">
    <property type="entry name" value="DUF5643"/>
</dbReference>
<protein>
    <submittedName>
        <fullName evidence="3">DUF4179 domain-containing protein</fullName>
    </submittedName>
</protein>
<evidence type="ECO:0000313" key="3">
    <source>
        <dbReference type="EMBL" id="MCR8629813.1"/>
    </source>
</evidence>
<evidence type="ECO:0000256" key="1">
    <source>
        <dbReference type="SAM" id="Phobius"/>
    </source>
</evidence>
<feature type="transmembrane region" description="Helical" evidence="1">
    <location>
        <begin position="41"/>
        <end position="68"/>
    </location>
</feature>
<keyword evidence="4" id="KW-1185">Reference proteome</keyword>
<name>A0ABT1Y9E4_9BACL</name>
<feature type="domain" description="DUF5643" evidence="2">
    <location>
        <begin position="213"/>
        <end position="320"/>
    </location>
</feature>
<evidence type="ECO:0000259" key="2">
    <source>
        <dbReference type="Pfam" id="PF18705"/>
    </source>
</evidence>
<keyword evidence="1" id="KW-0812">Transmembrane</keyword>
<evidence type="ECO:0000313" key="4">
    <source>
        <dbReference type="Proteomes" id="UP001300012"/>
    </source>
</evidence>
<dbReference type="Gene3D" id="2.60.40.1640">
    <property type="entry name" value="Conserved domain protein"/>
    <property type="match status" value="1"/>
</dbReference>
<sequence>MNSPMDELLRHSASKVNQKPLVLQIRPPEKEIVQLRMNKRFAALGLSLVTCILLVIFSFSPHVLAYVVNLLKSDHLYQQIAEKGLITTVGKGASNRGITINVENVYVDQNVIVLDMIQTFTKETINQPLLSTKDVQLFINGNKLGSHSGGQFDVLPDGRYGGIIYYNDLNDNPEGPKLPEQFELTVKVDTIGTVKGGWTIKLPVSRKLSDQATKIYEPAASYKVADFYITVSKVIISPLYTFIDFEVTMPENNSIGNMFNPSSIAWLKVEDEKGEIMGTVMLNKEKKRKGNQTTMTFTEQFATLKELPKQLLFVPEHSVPVDSTDSTDTMLHFRGEPIEEFKFHIDLQ</sequence>
<dbReference type="Proteomes" id="UP001300012">
    <property type="component" value="Unassembled WGS sequence"/>
</dbReference>
<dbReference type="Gene3D" id="2.60.40.1630">
    <property type="entry name" value="bacillus anthracis domain"/>
    <property type="match status" value="1"/>
</dbReference>
<reference evidence="3 4" key="1">
    <citation type="submission" date="2022-08" db="EMBL/GenBank/DDBJ databases">
        <title>Paenibacillus endoradicis sp. nov., Paenibacillus radicibacter sp. nov and Paenibacillus pararadicis sp. nov., three cold-adapted plant growth-promoting bacteria isolated from root of Larix gmelinii in Great Khingan.</title>
        <authorList>
            <person name="Xue H."/>
        </authorList>
    </citation>
    <scope>NUCLEOTIDE SEQUENCE [LARGE SCALE GENOMIC DNA]</scope>
    <source>
        <strain evidence="3 4">N5-1-1-5</strain>
    </source>
</reference>
<proteinExistence type="predicted"/>
<gene>
    <name evidence="3" type="ORF">NV381_01230</name>
</gene>
<organism evidence="3 4">
    <name type="scientific">Paenibacillus radicis</name>
    <name type="common">ex Xue et al. 2023</name>
    <dbReference type="NCBI Taxonomy" id="2972489"/>
    <lineage>
        <taxon>Bacteria</taxon>
        <taxon>Bacillati</taxon>
        <taxon>Bacillota</taxon>
        <taxon>Bacilli</taxon>
        <taxon>Bacillales</taxon>
        <taxon>Paenibacillaceae</taxon>
        <taxon>Paenibacillus</taxon>
    </lineage>
</organism>
<accession>A0ABT1Y9E4</accession>
<comment type="caution">
    <text evidence="3">The sequence shown here is derived from an EMBL/GenBank/DDBJ whole genome shotgun (WGS) entry which is preliminary data.</text>
</comment>
<dbReference type="Pfam" id="PF18705">
    <property type="entry name" value="DUF5643"/>
    <property type="match status" value="1"/>
</dbReference>